<dbReference type="InterPro" id="IPR013785">
    <property type="entry name" value="Aldolase_TIM"/>
</dbReference>
<evidence type="ECO:0000256" key="4">
    <source>
        <dbReference type="ARBA" id="ARBA00023014"/>
    </source>
</evidence>
<comment type="similarity">
    <text evidence="5">Belongs to the radical SAM superfamily. Anaerobic sulfatase-maturating enzyme family.</text>
</comment>
<dbReference type="GO" id="GO:0046872">
    <property type="term" value="F:metal ion binding"/>
    <property type="evidence" value="ECO:0007669"/>
    <property type="project" value="UniProtKB-KW"/>
</dbReference>
<evidence type="ECO:0000313" key="7">
    <source>
        <dbReference type="EMBL" id="GAJ24261.1"/>
    </source>
</evidence>
<name>X1VY44_9ZZZZ</name>
<protein>
    <recommendedName>
        <fullName evidence="6">Radical SAM core domain-containing protein</fullName>
    </recommendedName>
</protein>
<dbReference type="Pfam" id="PF04055">
    <property type="entry name" value="Radical_SAM"/>
    <property type="match status" value="1"/>
</dbReference>
<dbReference type="PANTHER" id="PTHR43273">
    <property type="entry name" value="ANAEROBIC SULFATASE-MATURATING ENZYME HOMOLOG ASLB-RELATED"/>
    <property type="match status" value="1"/>
</dbReference>
<evidence type="ECO:0000259" key="6">
    <source>
        <dbReference type="Pfam" id="PF04055"/>
    </source>
</evidence>
<dbReference type="InterPro" id="IPR058240">
    <property type="entry name" value="rSAM_sf"/>
</dbReference>
<dbReference type="EMBL" id="BARW01038707">
    <property type="protein sequence ID" value="GAJ24261.1"/>
    <property type="molecule type" value="Genomic_DNA"/>
</dbReference>
<keyword evidence="4" id="KW-0411">Iron-sulfur</keyword>
<dbReference type="InterPro" id="IPR007197">
    <property type="entry name" value="rSAM"/>
</dbReference>
<evidence type="ECO:0000256" key="1">
    <source>
        <dbReference type="ARBA" id="ARBA00022691"/>
    </source>
</evidence>
<dbReference type="GO" id="GO:0016491">
    <property type="term" value="F:oxidoreductase activity"/>
    <property type="evidence" value="ECO:0007669"/>
    <property type="project" value="InterPro"/>
</dbReference>
<feature type="domain" description="Radical SAM core" evidence="6">
    <location>
        <begin position="20"/>
        <end position="131"/>
    </location>
</feature>
<feature type="non-terminal residue" evidence="7">
    <location>
        <position position="1"/>
    </location>
</feature>
<organism evidence="7">
    <name type="scientific">marine sediment metagenome</name>
    <dbReference type="NCBI Taxonomy" id="412755"/>
    <lineage>
        <taxon>unclassified sequences</taxon>
        <taxon>metagenomes</taxon>
        <taxon>ecological metagenomes</taxon>
    </lineage>
</organism>
<proteinExistence type="inferred from homology"/>
<feature type="non-terminal residue" evidence="7">
    <location>
        <position position="165"/>
    </location>
</feature>
<keyword evidence="3" id="KW-0408">Iron</keyword>
<dbReference type="AlphaFoldDB" id="X1VY44"/>
<accession>X1VY44</accession>
<comment type="caution">
    <text evidence="7">The sequence shown here is derived from an EMBL/GenBank/DDBJ whole genome shotgun (WGS) entry which is preliminary data.</text>
</comment>
<evidence type="ECO:0000256" key="5">
    <source>
        <dbReference type="ARBA" id="ARBA00023601"/>
    </source>
</evidence>
<sequence length="165" mass="19009">SYKIAGIRQYKRPLYFEPTLMGLDFYKKTVELQKKYGSPGQEVGNSLQTNAILLNDEWCRFLHDNKFLVGVSIDGPKEFHDYYRLDHSGSGTFDKVMRAIEKCKEYKAEFNTLTLLNAKNVGHPDEVFDFLVGLGTRYLQFIPCVELETTTNKITDFSITPQQYG</sequence>
<reference evidence="7" key="1">
    <citation type="journal article" date="2014" name="Front. Microbiol.">
        <title>High frequency of phylogenetically diverse reductive dehalogenase-homologous genes in deep subseafloor sedimentary metagenomes.</title>
        <authorList>
            <person name="Kawai M."/>
            <person name="Futagami T."/>
            <person name="Toyoda A."/>
            <person name="Takaki Y."/>
            <person name="Nishi S."/>
            <person name="Hori S."/>
            <person name="Arai W."/>
            <person name="Tsubouchi T."/>
            <person name="Morono Y."/>
            <person name="Uchiyama I."/>
            <person name="Ito T."/>
            <person name="Fujiyama A."/>
            <person name="Inagaki F."/>
            <person name="Takami H."/>
        </authorList>
    </citation>
    <scope>NUCLEOTIDE SEQUENCE</scope>
    <source>
        <strain evidence="7">Expedition CK06-06</strain>
    </source>
</reference>
<keyword evidence="2" id="KW-0479">Metal-binding</keyword>
<gene>
    <name evidence="7" type="ORF">S12H4_59298</name>
</gene>
<dbReference type="Gene3D" id="3.20.20.70">
    <property type="entry name" value="Aldolase class I"/>
    <property type="match status" value="1"/>
</dbReference>
<keyword evidence="1" id="KW-0949">S-adenosyl-L-methionine</keyword>
<dbReference type="PANTHER" id="PTHR43273:SF3">
    <property type="entry name" value="ANAEROBIC SULFATASE-MATURATING ENZYME HOMOLOG ASLB-RELATED"/>
    <property type="match status" value="1"/>
</dbReference>
<dbReference type="SUPFAM" id="SSF102114">
    <property type="entry name" value="Radical SAM enzymes"/>
    <property type="match status" value="1"/>
</dbReference>
<evidence type="ECO:0000256" key="2">
    <source>
        <dbReference type="ARBA" id="ARBA00022723"/>
    </source>
</evidence>
<evidence type="ECO:0000256" key="3">
    <source>
        <dbReference type="ARBA" id="ARBA00023004"/>
    </source>
</evidence>
<dbReference type="InterPro" id="IPR023867">
    <property type="entry name" value="Sulphatase_maturase_rSAM"/>
</dbReference>
<dbReference type="GO" id="GO:0051536">
    <property type="term" value="F:iron-sulfur cluster binding"/>
    <property type="evidence" value="ECO:0007669"/>
    <property type="project" value="UniProtKB-KW"/>
</dbReference>